<dbReference type="EMBL" id="JARKIB010000163">
    <property type="protein sequence ID" value="KAJ7729736.1"/>
    <property type="molecule type" value="Genomic_DNA"/>
</dbReference>
<evidence type="ECO:0000313" key="2">
    <source>
        <dbReference type="EMBL" id="KAJ7729736.1"/>
    </source>
</evidence>
<feature type="compositionally biased region" description="Basic and acidic residues" evidence="1">
    <location>
        <begin position="135"/>
        <end position="144"/>
    </location>
</feature>
<feature type="region of interest" description="Disordered" evidence="1">
    <location>
        <begin position="102"/>
        <end position="144"/>
    </location>
</feature>
<organism evidence="2 3">
    <name type="scientific">Mycena metata</name>
    <dbReference type="NCBI Taxonomy" id="1033252"/>
    <lineage>
        <taxon>Eukaryota</taxon>
        <taxon>Fungi</taxon>
        <taxon>Dikarya</taxon>
        <taxon>Basidiomycota</taxon>
        <taxon>Agaricomycotina</taxon>
        <taxon>Agaricomycetes</taxon>
        <taxon>Agaricomycetidae</taxon>
        <taxon>Agaricales</taxon>
        <taxon>Marasmiineae</taxon>
        <taxon>Mycenaceae</taxon>
        <taxon>Mycena</taxon>
    </lineage>
</organism>
<comment type="caution">
    <text evidence="2">The sequence shown here is derived from an EMBL/GenBank/DDBJ whole genome shotgun (WGS) entry which is preliminary data.</text>
</comment>
<feature type="compositionally biased region" description="Acidic residues" evidence="1">
    <location>
        <begin position="105"/>
        <end position="124"/>
    </location>
</feature>
<evidence type="ECO:0000256" key="1">
    <source>
        <dbReference type="SAM" id="MobiDB-lite"/>
    </source>
</evidence>
<accession>A0AAD7MS89</accession>
<proteinExistence type="predicted"/>
<evidence type="ECO:0000313" key="3">
    <source>
        <dbReference type="Proteomes" id="UP001215598"/>
    </source>
</evidence>
<dbReference type="Proteomes" id="UP001215598">
    <property type="component" value="Unassembled WGS sequence"/>
</dbReference>
<name>A0AAD7MS89_9AGAR</name>
<gene>
    <name evidence="2" type="ORF">B0H16DRAFT_1330222</name>
</gene>
<reference evidence="2" key="1">
    <citation type="submission" date="2023-03" db="EMBL/GenBank/DDBJ databases">
        <title>Massive genome expansion in bonnet fungi (Mycena s.s.) driven by repeated elements and novel gene families across ecological guilds.</title>
        <authorList>
            <consortium name="Lawrence Berkeley National Laboratory"/>
            <person name="Harder C.B."/>
            <person name="Miyauchi S."/>
            <person name="Viragh M."/>
            <person name="Kuo A."/>
            <person name="Thoen E."/>
            <person name="Andreopoulos B."/>
            <person name="Lu D."/>
            <person name="Skrede I."/>
            <person name="Drula E."/>
            <person name="Henrissat B."/>
            <person name="Morin E."/>
            <person name="Kohler A."/>
            <person name="Barry K."/>
            <person name="LaButti K."/>
            <person name="Morin E."/>
            <person name="Salamov A."/>
            <person name="Lipzen A."/>
            <person name="Mereny Z."/>
            <person name="Hegedus B."/>
            <person name="Baldrian P."/>
            <person name="Stursova M."/>
            <person name="Weitz H."/>
            <person name="Taylor A."/>
            <person name="Grigoriev I.V."/>
            <person name="Nagy L.G."/>
            <person name="Martin F."/>
            <person name="Kauserud H."/>
        </authorList>
    </citation>
    <scope>NUCLEOTIDE SEQUENCE</scope>
    <source>
        <strain evidence="2">CBHHK182m</strain>
    </source>
</reference>
<dbReference type="AlphaFoldDB" id="A0AAD7MS89"/>
<sequence length="144" mass="16649">MSLFVALRIEWCKAYARVRRWKEEVMLVEEEARRAPVFLEHRAKEWERRVKEVRVGEIPEDQAEGAIAYGLKQAVMYRDIAAQIGVSMTEVRRGRGKRRMKAVEEADYDEEDEIGVNADEDELEDLRGGASDDDFVLRGGEDDD</sequence>
<protein>
    <submittedName>
        <fullName evidence="2">Uncharacterized protein</fullName>
    </submittedName>
</protein>
<keyword evidence="3" id="KW-1185">Reference proteome</keyword>